<reference evidence="9" key="1">
    <citation type="submission" date="2021-03" db="EMBL/GenBank/DDBJ databases">
        <authorList>
            <person name="Tran Van P."/>
        </authorList>
    </citation>
    <scope>NUCLEOTIDE SEQUENCE</scope>
</reference>
<evidence type="ECO:0000256" key="3">
    <source>
        <dbReference type="ARBA" id="ARBA00022490"/>
    </source>
</evidence>
<keyword evidence="5" id="KW-0009">Actin-binding</keyword>
<keyword evidence="6" id="KW-0206">Cytoskeleton</keyword>
<dbReference type="Proteomes" id="UP001153148">
    <property type="component" value="Unassembled WGS sequence"/>
</dbReference>
<dbReference type="InterPro" id="IPR029006">
    <property type="entry name" value="ADF-H/Gelsolin-like_dom_sf"/>
</dbReference>
<proteinExistence type="inferred from homology"/>
<dbReference type="InterPro" id="IPR028458">
    <property type="entry name" value="Twinfilin"/>
</dbReference>
<keyword evidence="10" id="KW-1185">Reference proteome</keyword>
<protein>
    <recommendedName>
        <fullName evidence="8">ADF-H domain-containing protein</fullName>
    </recommendedName>
</protein>
<comment type="caution">
    <text evidence="9">The sequence shown here is derived from an EMBL/GenBank/DDBJ whole genome shotgun (WGS) entry which is preliminary data.</text>
</comment>
<organism evidence="9 10">
    <name type="scientific">Timema podura</name>
    <name type="common">Walking stick</name>
    <dbReference type="NCBI Taxonomy" id="61482"/>
    <lineage>
        <taxon>Eukaryota</taxon>
        <taxon>Metazoa</taxon>
        <taxon>Ecdysozoa</taxon>
        <taxon>Arthropoda</taxon>
        <taxon>Hexapoda</taxon>
        <taxon>Insecta</taxon>
        <taxon>Pterygota</taxon>
        <taxon>Neoptera</taxon>
        <taxon>Polyneoptera</taxon>
        <taxon>Phasmatodea</taxon>
        <taxon>Timematodea</taxon>
        <taxon>Timematoidea</taxon>
        <taxon>Timematidae</taxon>
        <taxon>Timema</taxon>
    </lineage>
</organism>
<gene>
    <name evidence="9" type="ORF">TPAB3V08_LOCUS15813</name>
</gene>
<keyword evidence="4" id="KW-0677">Repeat</keyword>
<dbReference type="EMBL" id="CAJPIN010105763">
    <property type="protein sequence ID" value="CAG2068870.1"/>
    <property type="molecule type" value="Genomic_DNA"/>
</dbReference>
<evidence type="ECO:0000256" key="2">
    <source>
        <dbReference type="ARBA" id="ARBA00009557"/>
    </source>
</evidence>
<dbReference type="Gene3D" id="3.40.20.10">
    <property type="entry name" value="Severin"/>
    <property type="match status" value="1"/>
</dbReference>
<evidence type="ECO:0000256" key="7">
    <source>
        <dbReference type="ARBA" id="ARBA00038532"/>
    </source>
</evidence>
<evidence type="ECO:0000256" key="1">
    <source>
        <dbReference type="ARBA" id="ARBA00004245"/>
    </source>
</evidence>
<evidence type="ECO:0000259" key="8">
    <source>
        <dbReference type="PROSITE" id="PS51263"/>
    </source>
</evidence>
<dbReference type="PANTHER" id="PTHR13759:SF1">
    <property type="entry name" value="TWINFILIN"/>
    <property type="match status" value="1"/>
</dbReference>
<keyword evidence="3" id="KW-0963">Cytoplasm</keyword>
<dbReference type="InterPro" id="IPR002108">
    <property type="entry name" value="ADF-H"/>
</dbReference>
<name>A0ABN7PP32_TIMPD</name>
<dbReference type="PROSITE" id="PS51263">
    <property type="entry name" value="ADF_H"/>
    <property type="match status" value="1"/>
</dbReference>
<sequence length="111" mass="12701">MDYLANVTTTLSYNVGLFADLEEERIHLSDKDNVSVNRLLEKVPSDCARYHLYNFKHTHEGDYLESVVFIYSMPGYSCSIKERMLYSSCKVPLTVTIETQIGVPLVKKVSM</sequence>
<accession>A0ABN7PP32</accession>
<evidence type="ECO:0000256" key="4">
    <source>
        <dbReference type="ARBA" id="ARBA00022737"/>
    </source>
</evidence>
<comment type="subunit">
    <text evidence="7">Interacts with G-actin; ADP-actin form.</text>
</comment>
<evidence type="ECO:0000313" key="9">
    <source>
        <dbReference type="EMBL" id="CAG2068870.1"/>
    </source>
</evidence>
<comment type="similarity">
    <text evidence="2">Belongs to the actin-binding proteins ADF family. Twinfilin subfamily.</text>
</comment>
<evidence type="ECO:0000256" key="5">
    <source>
        <dbReference type="ARBA" id="ARBA00023203"/>
    </source>
</evidence>
<feature type="domain" description="ADF-H" evidence="8">
    <location>
        <begin position="1"/>
        <end position="111"/>
    </location>
</feature>
<dbReference type="PANTHER" id="PTHR13759">
    <property type="entry name" value="TWINFILIN"/>
    <property type="match status" value="1"/>
</dbReference>
<comment type="subcellular location">
    <subcellularLocation>
        <location evidence="1">Cytoplasm</location>
        <location evidence="1">Cytoskeleton</location>
    </subcellularLocation>
</comment>
<evidence type="ECO:0000256" key="6">
    <source>
        <dbReference type="ARBA" id="ARBA00023212"/>
    </source>
</evidence>
<dbReference type="SUPFAM" id="SSF55753">
    <property type="entry name" value="Actin depolymerizing proteins"/>
    <property type="match status" value="1"/>
</dbReference>
<feature type="non-terminal residue" evidence="9">
    <location>
        <position position="111"/>
    </location>
</feature>
<dbReference type="Pfam" id="PF00241">
    <property type="entry name" value="Cofilin_ADF"/>
    <property type="match status" value="1"/>
</dbReference>
<evidence type="ECO:0000313" key="10">
    <source>
        <dbReference type="Proteomes" id="UP001153148"/>
    </source>
</evidence>